<protein>
    <submittedName>
        <fullName evidence="1">Uncharacterized protein</fullName>
    </submittedName>
</protein>
<gene>
    <name evidence="1" type="ORF">PMAYCL1PPCAC_19999</name>
</gene>
<evidence type="ECO:0000313" key="2">
    <source>
        <dbReference type="Proteomes" id="UP001328107"/>
    </source>
</evidence>
<reference evidence="2" key="1">
    <citation type="submission" date="2022-10" db="EMBL/GenBank/DDBJ databases">
        <title>Genome assembly of Pristionchus species.</title>
        <authorList>
            <person name="Yoshida K."/>
            <person name="Sommer R.J."/>
        </authorList>
    </citation>
    <scope>NUCLEOTIDE SEQUENCE [LARGE SCALE GENOMIC DNA]</scope>
    <source>
        <strain evidence="2">RS5460</strain>
    </source>
</reference>
<feature type="non-terminal residue" evidence="1">
    <location>
        <position position="1"/>
    </location>
</feature>
<dbReference type="EMBL" id="BTRK01000004">
    <property type="protein sequence ID" value="GMR49804.1"/>
    <property type="molecule type" value="Genomic_DNA"/>
</dbReference>
<comment type="caution">
    <text evidence="1">The sequence shown here is derived from an EMBL/GenBank/DDBJ whole genome shotgun (WGS) entry which is preliminary data.</text>
</comment>
<sequence>VKFLLEIASRVRSLRIKQNTISELPQNLKPLFGLIDADWESIIIEIFKRKVDKIMVENVYGTYLMDVLNIRFLESVSQMDKKIWFASSYGGHYESHDYDYNAYRLRVGKDAYTYNNTMDIKHISR</sequence>
<organism evidence="1 2">
    <name type="scientific">Pristionchus mayeri</name>
    <dbReference type="NCBI Taxonomy" id="1317129"/>
    <lineage>
        <taxon>Eukaryota</taxon>
        <taxon>Metazoa</taxon>
        <taxon>Ecdysozoa</taxon>
        <taxon>Nematoda</taxon>
        <taxon>Chromadorea</taxon>
        <taxon>Rhabditida</taxon>
        <taxon>Rhabditina</taxon>
        <taxon>Diplogasteromorpha</taxon>
        <taxon>Diplogasteroidea</taxon>
        <taxon>Neodiplogasteridae</taxon>
        <taxon>Pristionchus</taxon>
    </lineage>
</organism>
<feature type="non-terminal residue" evidence="1">
    <location>
        <position position="125"/>
    </location>
</feature>
<proteinExistence type="predicted"/>
<accession>A0AAN5CSJ9</accession>
<evidence type="ECO:0000313" key="1">
    <source>
        <dbReference type="EMBL" id="GMR49804.1"/>
    </source>
</evidence>
<dbReference type="AlphaFoldDB" id="A0AAN5CSJ9"/>
<name>A0AAN5CSJ9_9BILA</name>
<keyword evidence="2" id="KW-1185">Reference proteome</keyword>
<dbReference type="Proteomes" id="UP001328107">
    <property type="component" value="Unassembled WGS sequence"/>
</dbReference>